<dbReference type="OrthoDB" id="4330770at2759"/>
<dbReference type="Proteomes" id="UP000190312">
    <property type="component" value="Unassembled WGS sequence"/>
</dbReference>
<gene>
    <name evidence="2" type="ORF">OAory_01114550</name>
</gene>
<comment type="caution">
    <text evidence="2">The sequence shown here is derived from an EMBL/GenBank/DDBJ whole genome shotgun (WGS) entry which is preliminary data.</text>
</comment>
<proteinExistence type="predicted"/>
<reference evidence="2 3" key="1">
    <citation type="submission" date="2016-10" db="EMBL/GenBank/DDBJ databases">
        <title>Genome sequencing of Aspergillus oryzae BCC7051.</title>
        <authorList>
            <person name="Thammarongtham C."/>
            <person name="Vorapreeda T."/>
            <person name="Nookaew I."/>
            <person name="Srisuk T."/>
            <person name="Land M."/>
            <person name="Jeennor S."/>
            <person name="Laoteng K."/>
        </authorList>
    </citation>
    <scope>NUCLEOTIDE SEQUENCE [LARGE SCALE GENOMIC DNA]</scope>
    <source>
        <strain evidence="2 3">BCC7051</strain>
    </source>
</reference>
<protein>
    <submittedName>
        <fullName evidence="2">Uncharacterized protein</fullName>
    </submittedName>
</protein>
<dbReference type="EMBL" id="MKZY01000013">
    <property type="protein sequence ID" value="OOO03875.1"/>
    <property type="molecule type" value="Genomic_DNA"/>
</dbReference>
<feature type="region of interest" description="Disordered" evidence="1">
    <location>
        <begin position="1"/>
        <end position="46"/>
    </location>
</feature>
<evidence type="ECO:0000313" key="3">
    <source>
        <dbReference type="Proteomes" id="UP000190312"/>
    </source>
</evidence>
<dbReference type="AlphaFoldDB" id="A0A1S9D470"/>
<evidence type="ECO:0000256" key="1">
    <source>
        <dbReference type="SAM" id="MobiDB-lite"/>
    </source>
</evidence>
<sequence>MSGGQLASPSSKHCTVWAPRPPARRPCQQGNWRSARAGRARRGPPCGRRHVGWANWRVLSVRELGTTETLRSQAVPLQAPGAAGPLVGGVVHKSSQGRADAQRLVATRLLDRLHDPLGHFSRMQRIHPARGDIAIRQPAPRASPGSRRQPAEVRGPEAYSYPTTTCGQHRRVPARILT</sequence>
<feature type="compositionally biased region" description="Basic residues" evidence="1">
    <location>
        <begin position="36"/>
        <end position="46"/>
    </location>
</feature>
<evidence type="ECO:0000313" key="2">
    <source>
        <dbReference type="EMBL" id="OOO03875.1"/>
    </source>
</evidence>
<accession>A0A1S9D470</accession>
<name>A0A1S9D470_ASPOZ</name>
<organism evidence="2 3">
    <name type="scientific">Aspergillus oryzae</name>
    <name type="common">Yellow koji mold</name>
    <dbReference type="NCBI Taxonomy" id="5062"/>
    <lineage>
        <taxon>Eukaryota</taxon>
        <taxon>Fungi</taxon>
        <taxon>Dikarya</taxon>
        <taxon>Ascomycota</taxon>
        <taxon>Pezizomycotina</taxon>
        <taxon>Eurotiomycetes</taxon>
        <taxon>Eurotiomycetidae</taxon>
        <taxon>Eurotiales</taxon>
        <taxon>Aspergillaceae</taxon>
        <taxon>Aspergillus</taxon>
        <taxon>Aspergillus subgen. Circumdati</taxon>
    </lineage>
</organism>
<feature type="region of interest" description="Disordered" evidence="1">
    <location>
        <begin position="130"/>
        <end position="165"/>
    </location>
</feature>
<feature type="compositionally biased region" description="Polar residues" evidence="1">
    <location>
        <begin position="1"/>
        <end position="13"/>
    </location>
</feature>